<dbReference type="RefSeq" id="WP_263061452.1">
    <property type="nucleotide sequence ID" value="NZ_JAOUSE010000016.1"/>
</dbReference>
<feature type="binding site" evidence="8">
    <location>
        <position position="122"/>
    </location>
    <ligand>
        <name>Mg(2+)</name>
        <dbReference type="ChEBI" id="CHEBI:18420"/>
        <label>2</label>
    </ligand>
</feature>
<feature type="active site" description="Proton acceptor" evidence="8">
    <location>
        <position position="100"/>
    </location>
</feature>
<feature type="binding site" evidence="8">
    <location>
        <position position="537"/>
    </location>
    <ligand>
        <name>ATP</name>
        <dbReference type="ChEBI" id="CHEBI:30616"/>
    </ligand>
</feature>
<dbReference type="InterPro" id="IPR036676">
    <property type="entry name" value="PurM-like_C_sf"/>
</dbReference>
<feature type="binding site" evidence="8">
    <location>
        <position position="540"/>
    </location>
    <ligand>
        <name>substrate</name>
    </ligand>
</feature>
<evidence type="ECO:0000256" key="8">
    <source>
        <dbReference type="HAMAP-Rule" id="MF_00420"/>
    </source>
</evidence>
<sequence length="737" mass="79776">MQLKHEPSPEQIKQEKIYKEMNVTDEEFELIQKHLGRLPNYTELGLFSVMWSEHCSYKSSKPVLKKFPTSGPQVLQGPGEGAGIVDIGDNQAVVFKIESHNHPSAVEPFEGAATGVGGILRDIFSMGARPIAVLNSLRFGELTSSRTKYLLGQAVAGIASYGNRIGIPTVGGEVQFDPCYEGNPLVNAMGVGLINHDDIKKGLAHGIGNTVMYVGAKTGRDGIHGATFASVELTEESEEGMAAVQAGDPFLESLLLEACLEVAQSDALVGIQDMGAAGLISSSSEMASKAGTGIEMNLDLVPQREADMTPYEMMLSESQERMLLIVRKGHEQEIIDIFNRYGLEAVAIGQVTDDKILRLTHKGEVVAEVPVDALAKDAPVYHKPSKEPAYFRENQQLEIKVPTIKDYEGTLLDLLKQPTIASKEWIYHQFDSMARTDTIVTPGSDAGVVRIRGTEKALAITTDCNARYIYLDPETGGKIAVAEAARNIVASGAKPLAVTDGLNFGSPDNPEVYWQLEKAADGISEACRSLKTPVISGNVSLYNETDNTAIYPTPIIGMVGLVENLNHVTTQSFKNDGDLIYLLGETKPEFGGSELQKLMDGKIYGRAPSIDLDVEVQNQKQVLQAIQQGLITSAHDVSEGGVAVALVECLIDTPFGAKIELDGEAVTALFSESQSRFILTVKKEHQAEIEKLTNAKLIGLVTDTPKLTINVNKETIIDLTTKQLQEAWKGAIPCLLK</sequence>
<dbReference type="EMBL" id="JAOUSE010000016">
    <property type="protein sequence ID" value="MCU9594242.1"/>
    <property type="molecule type" value="Genomic_DNA"/>
</dbReference>
<reference evidence="12 13" key="1">
    <citation type="submission" date="2022-10" db="EMBL/GenBank/DDBJ databases">
        <title>Description of Fervidibacillus gen. nov. in the family Fervidibacillaceae fam. nov. with two species, Fervidibacillus albus sp. nov., and Fervidibacillus halotolerans sp. nov., isolated from tidal flat sediments.</title>
        <authorList>
            <person name="Kwon K.K."/>
            <person name="Yang S.-H."/>
        </authorList>
    </citation>
    <scope>NUCLEOTIDE SEQUENCE [LARGE SCALE GENOMIC DNA]</scope>
    <source>
        <strain evidence="12 13">DSM 23332</strain>
    </source>
</reference>
<dbReference type="SUPFAM" id="SSF56042">
    <property type="entry name" value="PurM C-terminal domain-like"/>
    <property type="match status" value="2"/>
</dbReference>
<feature type="domain" description="Phosphoribosylformylglycinamidine synthase linker" evidence="11">
    <location>
        <begin position="12"/>
        <end position="58"/>
    </location>
</feature>
<keyword evidence="3 8" id="KW-0479">Metal-binding</keyword>
<evidence type="ECO:0000259" key="11">
    <source>
        <dbReference type="Pfam" id="PF18072"/>
    </source>
</evidence>
<keyword evidence="7 8" id="KW-0460">Magnesium</keyword>
<proteinExistence type="inferred from homology"/>
<keyword evidence="1 8" id="KW-0963">Cytoplasm</keyword>
<dbReference type="Pfam" id="PF02769">
    <property type="entry name" value="AIRS_C"/>
    <property type="match status" value="2"/>
</dbReference>
<evidence type="ECO:0000313" key="12">
    <source>
        <dbReference type="EMBL" id="MCU9594242.1"/>
    </source>
</evidence>
<feature type="binding site" evidence="8">
    <location>
        <position position="57"/>
    </location>
    <ligand>
        <name>ATP</name>
        <dbReference type="ChEBI" id="CHEBI:30616"/>
    </ligand>
</feature>
<feature type="domain" description="PurM-like C-terminal" evidence="10">
    <location>
        <begin position="207"/>
        <end position="361"/>
    </location>
</feature>
<comment type="caution">
    <text evidence="8">Lacks conserved residue(s) required for the propagation of feature annotation.</text>
</comment>
<feature type="binding site" evidence="8">
    <location>
        <position position="500"/>
    </location>
    <ligand>
        <name>ATP</name>
        <dbReference type="ChEBI" id="CHEBI:30616"/>
    </ligand>
</feature>
<evidence type="ECO:0000256" key="2">
    <source>
        <dbReference type="ARBA" id="ARBA00022598"/>
    </source>
</evidence>
<feature type="binding site" evidence="8">
    <location>
        <position position="98"/>
    </location>
    <ligand>
        <name>Mg(2+)</name>
        <dbReference type="ChEBI" id="CHEBI:18420"/>
        <label>1</label>
    </ligand>
</feature>
<feature type="binding site" evidence="8">
    <location>
        <position position="121"/>
    </location>
    <ligand>
        <name>substrate</name>
    </ligand>
</feature>
<accession>A0ABT2WJQ4</accession>
<dbReference type="Gene3D" id="3.90.650.10">
    <property type="entry name" value="PurM-like C-terminal domain"/>
    <property type="match status" value="2"/>
</dbReference>
<dbReference type="CDD" id="cd02203">
    <property type="entry name" value="PurL_repeat1"/>
    <property type="match status" value="1"/>
</dbReference>
<dbReference type="HAMAP" id="MF_00420">
    <property type="entry name" value="PurL_2"/>
    <property type="match status" value="1"/>
</dbReference>
<dbReference type="GO" id="GO:0004642">
    <property type="term" value="F:phosphoribosylformylglycinamidine synthase activity"/>
    <property type="evidence" value="ECO:0007669"/>
    <property type="project" value="UniProtKB-EC"/>
</dbReference>
<gene>
    <name evidence="8 12" type="primary">purL</name>
    <name evidence="12" type="ORF">OEV82_07205</name>
</gene>
<name>A0ABT2WJQ4_9BACI</name>
<feature type="domain" description="PurM-like N-terminal" evidence="9">
    <location>
        <begin position="79"/>
        <end position="194"/>
    </location>
</feature>
<comment type="catalytic activity">
    <reaction evidence="8">
        <text>N(2)-formyl-N(1)-(5-phospho-beta-D-ribosyl)glycinamide + L-glutamine + ATP + H2O = 2-formamido-N(1)-(5-O-phospho-beta-D-ribosyl)acetamidine + L-glutamate + ADP + phosphate + H(+)</text>
        <dbReference type="Rhea" id="RHEA:17129"/>
        <dbReference type="ChEBI" id="CHEBI:15377"/>
        <dbReference type="ChEBI" id="CHEBI:15378"/>
        <dbReference type="ChEBI" id="CHEBI:29985"/>
        <dbReference type="ChEBI" id="CHEBI:30616"/>
        <dbReference type="ChEBI" id="CHEBI:43474"/>
        <dbReference type="ChEBI" id="CHEBI:58359"/>
        <dbReference type="ChEBI" id="CHEBI:147286"/>
        <dbReference type="ChEBI" id="CHEBI:147287"/>
        <dbReference type="ChEBI" id="CHEBI:456216"/>
        <dbReference type="EC" id="6.3.5.3"/>
    </reaction>
</comment>
<feature type="binding site" evidence="8">
    <location>
        <position position="273"/>
    </location>
    <ligand>
        <name>Mg(2+)</name>
        <dbReference type="ChEBI" id="CHEBI:18420"/>
        <label>2</label>
    </ligand>
</feature>
<evidence type="ECO:0000256" key="1">
    <source>
        <dbReference type="ARBA" id="ARBA00022490"/>
    </source>
</evidence>
<evidence type="ECO:0000259" key="9">
    <source>
        <dbReference type="Pfam" id="PF00586"/>
    </source>
</evidence>
<comment type="caution">
    <text evidence="12">The sequence shown here is derived from an EMBL/GenBank/DDBJ whole genome shotgun (WGS) entry which is preliminary data.</text>
</comment>
<dbReference type="InterPro" id="IPR036921">
    <property type="entry name" value="PurM-like_N_sf"/>
</dbReference>
<dbReference type="Proteomes" id="UP001208656">
    <property type="component" value="Unassembled WGS sequence"/>
</dbReference>
<evidence type="ECO:0000256" key="3">
    <source>
        <dbReference type="ARBA" id="ARBA00022723"/>
    </source>
</evidence>
<dbReference type="Gene3D" id="3.30.1330.10">
    <property type="entry name" value="PurM-like, N-terminal domain"/>
    <property type="match status" value="2"/>
</dbReference>
<dbReference type="Pfam" id="PF00586">
    <property type="entry name" value="AIRS"/>
    <property type="match status" value="2"/>
</dbReference>
<dbReference type="InterPro" id="IPR041609">
    <property type="entry name" value="PurL_linker"/>
</dbReference>
<keyword evidence="6 8" id="KW-0067">ATP-binding</keyword>
<comment type="subcellular location">
    <subcellularLocation>
        <location evidence="8">Cytoplasm</location>
    </subcellularLocation>
</comment>
<keyword evidence="5 8" id="KW-0658">Purine biosynthesis</keyword>
<feature type="binding site" evidence="8">
    <location>
        <begin position="317"/>
        <end position="319"/>
    </location>
    <ligand>
        <name>substrate</name>
    </ligand>
</feature>
<dbReference type="PANTHER" id="PTHR43555">
    <property type="entry name" value="PHOSPHORIBOSYLFORMYLGLYCINAMIDINE SYNTHASE SUBUNIT PURL"/>
    <property type="match status" value="1"/>
</dbReference>
<dbReference type="EC" id="6.3.5.3" evidence="8"/>
<dbReference type="PANTHER" id="PTHR43555:SF1">
    <property type="entry name" value="PHOSPHORIBOSYLFORMYLGLYCINAMIDINE SYNTHASE SUBUNIT PURL"/>
    <property type="match status" value="1"/>
</dbReference>
<evidence type="ECO:0000256" key="7">
    <source>
        <dbReference type="ARBA" id="ARBA00022842"/>
    </source>
</evidence>
<comment type="similarity">
    <text evidence="8">Belongs to the FGAMS family.</text>
</comment>
<keyword evidence="13" id="KW-1185">Reference proteome</keyword>
<feature type="domain" description="PurM-like C-terminal" evidence="10">
    <location>
        <begin position="576"/>
        <end position="711"/>
    </location>
</feature>
<dbReference type="PIRSF" id="PIRSF001587">
    <property type="entry name" value="FGAM_synthase_II"/>
    <property type="match status" value="1"/>
</dbReference>
<evidence type="ECO:0000256" key="4">
    <source>
        <dbReference type="ARBA" id="ARBA00022741"/>
    </source>
</evidence>
<feature type="binding site" evidence="8">
    <location>
        <position position="538"/>
    </location>
    <ligand>
        <name>Mg(2+)</name>
        <dbReference type="ChEBI" id="CHEBI:18420"/>
        <label>1</label>
    </ligand>
</feature>
<dbReference type="NCBIfam" id="TIGR01736">
    <property type="entry name" value="FGAM_synth_II"/>
    <property type="match status" value="1"/>
</dbReference>
<dbReference type="SUPFAM" id="SSF55326">
    <property type="entry name" value="PurM N-terminal domain-like"/>
    <property type="match status" value="2"/>
</dbReference>
<evidence type="ECO:0000256" key="6">
    <source>
        <dbReference type="ARBA" id="ARBA00022840"/>
    </source>
</evidence>
<evidence type="ECO:0000259" key="10">
    <source>
        <dbReference type="Pfam" id="PF02769"/>
    </source>
</evidence>
<dbReference type="Pfam" id="PF18072">
    <property type="entry name" value="FGAR-AT_linker"/>
    <property type="match status" value="1"/>
</dbReference>
<feature type="domain" description="PurM-like N-terminal" evidence="9">
    <location>
        <begin position="443"/>
        <end position="562"/>
    </location>
</feature>
<keyword evidence="4 8" id="KW-0547">Nucleotide-binding</keyword>
<dbReference type="InterPro" id="IPR010918">
    <property type="entry name" value="PurM-like_C_dom"/>
</dbReference>
<feature type="binding site" evidence="8">
    <location>
        <position position="245"/>
    </location>
    <ligand>
        <name>substrate</name>
    </ligand>
</feature>
<comment type="pathway">
    <text evidence="8">Purine metabolism; IMP biosynthesis via de novo pathway; 5-amino-1-(5-phospho-D-ribosyl)imidazole from N(2)-formyl-N(1)-(5-phospho-D-ribosyl)glycinamide: step 1/2.</text>
</comment>
<feature type="active site" evidence="8">
    <location>
        <position position="54"/>
    </location>
</feature>
<keyword evidence="2 8" id="KW-0436">Ligase</keyword>
<organism evidence="12 13">
    <name type="scientific">Pallidibacillus thermolactis</name>
    <dbReference type="NCBI Taxonomy" id="251051"/>
    <lineage>
        <taxon>Bacteria</taxon>
        <taxon>Bacillati</taxon>
        <taxon>Bacillota</taxon>
        <taxon>Bacilli</taxon>
        <taxon>Bacillales</taxon>
        <taxon>Bacillaceae</taxon>
        <taxon>Pallidibacillus</taxon>
    </lineage>
</organism>
<dbReference type="InterPro" id="IPR016188">
    <property type="entry name" value="PurM-like_N"/>
</dbReference>
<comment type="subunit">
    <text evidence="8">Monomer. Part of the FGAM synthase complex composed of 1 PurL, 1 PurQ and 2 PurS subunits.</text>
</comment>
<evidence type="ECO:0000256" key="5">
    <source>
        <dbReference type="ARBA" id="ARBA00022755"/>
    </source>
</evidence>
<dbReference type="InterPro" id="IPR010074">
    <property type="entry name" value="PRibForGlyAmidine_synth_PurL"/>
</dbReference>
<comment type="function">
    <text evidence="8">Part of the phosphoribosylformylglycinamidine synthase complex involved in the purines biosynthetic pathway. Catalyzes the ATP-dependent conversion of formylglycinamide ribonucleotide (FGAR) and glutamine to yield formylglycinamidine ribonucleotide (FGAM) and glutamate. The FGAM synthase complex is composed of three subunits. PurQ produces an ammonia molecule by converting glutamine to glutamate. PurL transfers the ammonia molecule to FGAR to form FGAM in an ATP-dependent manner. PurS interacts with PurQ and PurL and is thought to assist in the transfer of the ammonia molecule from PurQ to PurL.</text>
</comment>
<feature type="binding site" evidence="8">
    <location>
        <position position="96"/>
    </location>
    <ligand>
        <name>ATP</name>
        <dbReference type="ChEBI" id="CHEBI:30616"/>
    </ligand>
</feature>
<protein>
    <recommendedName>
        <fullName evidence="8">Phosphoribosylformylglycinamidine synthase subunit PurL</fullName>
        <shortName evidence="8">FGAM synthase</shortName>
        <ecNumber evidence="8">6.3.5.3</ecNumber>
    </recommendedName>
    <alternativeName>
        <fullName evidence="8">Formylglycinamide ribonucleotide amidotransferase subunit II</fullName>
        <shortName evidence="8">FGAR amidotransferase II</shortName>
        <shortName evidence="8">FGAR-AT II</shortName>
    </alternativeName>
    <alternativeName>
        <fullName evidence="8">Glutamine amidotransferase PurL</fullName>
    </alternativeName>
    <alternativeName>
        <fullName evidence="8">Phosphoribosylformylglycinamidine synthase subunit II</fullName>
    </alternativeName>
</protein>
<feature type="binding site" evidence="8">
    <location>
        <begin position="99"/>
        <end position="102"/>
    </location>
    <ligand>
        <name>substrate</name>
    </ligand>
</feature>
<dbReference type="NCBIfam" id="NF002290">
    <property type="entry name" value="PRK01213.1"/>
    <property type="match status" value="1"/>
</dbReference>
<evidence type="ECO:0000313" key="13">
    <source>
        <dbReference type="Proteomes" id="UP001208656"/>
    </source>
</evidence>
<dbReference type="CDD" id="cd02204">
    <property type="entry name" value="PurL_repeat2"/>
    <property type="match status" value="1"/>
</dbReference>